<keyword evidence="2" id="KW-1185">Reference proteome</keyword>
<sequence length="119" mass="13322">MDRARAAIVLSALMAINRVHVLVPSMVHVLIMRVPRDRVLTTVANFQITPIMVTPHEDVRKVDLPMSAIPHHEDRKQADLHSSAVLHHGDLKQADRLLSTIPVQGDHKHIDLFTGETLP</sequence>
<comment type="caution">
    <text evidence="1">The sequence shown here is derived from an EMBL/GenBank/DDBJ whole genome shotgun (WGS) entry which is preliminary data.</text>
</comment>
<dbReference type="EMBL" id="BIXY01000038">
    <property type="protein sequence ID" value="GCF09194.1"/>
    <property type="molecule type" value="Genomic_DNA"/>
</dbReference>
<evidence type="ECO:0000313" key="1">
    <source>
        <dbReference type="EMBL" id="GCF09194.1"/>
    </source>
</evidence>
<reference evidence="1 2" key="1">
    <citation type="submission" date="2019-01" db="EMBL/GenBank/DDBJ databases">
        <title>Draft genome sequence of Dictyobacter sp. Uno17.</title>
        <authorList>
            <person name="Wang C.M."/>
            <person name="Zheng Y."/>
            <person name="Sakai Y."/>
            <person name="Abe K."/>
            <person name="Yokota A."/>
            <person name="Yabe S."/>
        </authorList>
    </citation>
    <scope>NUCLEOTIDE SEQUENCE [LARGE SCALE GENOMIC DNA]</scope>
    <source>
        <strain evidence="1 2">Uno17</strain>
    </source>
</reference>
<proteinExistence type="predicted"/>
<evidence type="ECO:0000313" key="2">
    <source>
        <dbReference type="Proteomes" id="UP000322530"/>
    </source>
</evidence>
<accession>A0A5A5TE58</accession>
<gene>
    <name evidence="1" type="ORF">KDI_27580</name>
</gene>
<name>A0A5A5TE58_9CHLR</name>
<organism evidence="1 2">
    <name type="scientific">Dictyobacter arantiisoli</name>
    <dbReference type="NCBI Taxonomy" id="2014874"/>
    <lineage>
        <taxon>Bacteria</taxon>
        <taxon>Bacillati</taxon>
        <taxon>Chloroflexota</taxon>
        <taxon>Ktedonobacteria</taxon>
        <taxon>Ktedonobacterales</taxon>
        <taxon>Dictyobacteraceae</taxon>
        <taxon>Dictyobacter</taxon>
    </lineage>
</organism>
<dbReference type="Proteomes" id="UP000322530">
    <property type="component" value="Unassembled WGS sequence"/>
</dbReference>
<protein>
    <submittedName>
        <fullName evidence="1">Uncharacterized protein</fullName>
    </submittedName>
</protein>
<dbReference type="AlphaFoldDB" id="A0A5A5TE58"/>